<sequence>MQAPRNTFKRRLAAGEVLNGFWLSLASPVASEALSLAGFDWLLFDGEHAPVDVAGIQPLLQAAATGTAAAVVRPAWNDKVLIKRLLDIGAQTLLVPFVQTADEAAAAVSASRYPPHGVRGVAGATRASRYGLTDDYFAVANQEICVLVQVETGEALARLEEIAAVEGVDGVFIGPSDLAASMGHLGRPGHPEVQQALEDAARRIAATGKAPGILATNAADARRYLGWGYRFVAAGVDLGVMVGGARSMLQAVRAAD</sequence>
<comment type="caution">
    <text evidence="5">The sequence shown here is derived from an EMBL/GenBank/DDBJ whole genome shotgun (WGS) entry which is preliminary data.</text>
</comment>
<dbReference type="Proteomes" id="UP001413721">
    <property type="component" value="Unassembled WGS sequence"/>
</dbReference>
<evidence type="ECO:0000313" key="5">
    <source>
        <dbReference type="EMBL" id="MEN2987730.1"/>
    </source>
</evidence>
<dbReference type="InterPro" id="IPR050251">
    <property type="entry name" value="HpcH-HpaI_aldolase"/>
</dbReference>
<protein>
    <submittedName>
        <fullName evidence="5">HpcH/HpaI aldolase/citrate lyase family protein</fullName>
    </submittedName>
</protein>
<organism evidence="5 6">
    <name type="scientific">Tistrella arctica</name>
    <dbReference type="NCBI Taxonomy" id="3133430"/>
    <lineage>
        <taxon>Bacteria</taxon>
        <taxon>Pseudomonadati</taxon>
        <taxon>Pseudomonadota</taxon>
        <taxon>Alphaproteobacteria</taxon>
        <taxon>Geminicoccales</taxon>
        <taxon>Geminicoccaceae</taxon>
        <taxon>Tistrella</taxon>
    </lineage>
</organism>
<dbReference type="Pfam" id="PF03328">
    <property type="entry name" value="HpcH_HpaI"/>
    <property type="match status" value="1"/>
</dbReference>
<dbReference type="InterPro" id="IPR015813">
    <property type="entry name" value="Pyrv/PenolPyrv_kinase-like_dom"/>
</dbReference>
<dbReference type="PANTHER" id="PTHR30502">
    <property type="entry name" value="2-KETO-3-DEOXY-L-RHAMNONATE ALDOLASE"/>
    <property type="match status" value="1"/>
</dbReference>
<dbReference type="EMBL" id="JBBKTW010000002">
    <property type="protein sequence ID" value="MEN2987730.1"/>
    <property type="molecule type" value="Genomic_DNA"/>
</dbReference>
<evidence type="ECO:0000256" key="3">
    <source>
        <dbReference type="ARBA" id="ARBA00045074"/>
    </source>
</evidence>
<dbReference type="InterPro" id="IPR005000">
    <property type="entry name" value="Aldolase/citrate-lyase_domain"/>
</dbReference>
<keyword evidence="6" id="KW-1185">Reference proteome</keyword>
<reference evidence="5 6" key="1">
    <citation type="submission" date="2024-03" db="EMBL/GenBank/DDBJ databases">
        <title>High-quality draft genome sequencing of Tistrella sp. BH-R2-4.</title>
        <authorList>
            <person name="Dong C."/>
        </authorList>
    </citation>
    <scope>NUCLEOTIDE SEQUENCE [LARGE SCALE GENOMIC DNA]</scope>
    <source>
        <strain evidence="5 6">BH-R2-4</strain>
    </source>
</reference>
<dbReference type="SUPFAM" id="SSF51621">
    <property type="entry name" value="Phosphoenolpyruvate/pyruvate domain"/>
    <property type="match status" value="1"/>
</dbReference>
<evidence type="ECO:0000256" key="2">
    <source>
        <dbReference type="ARBA" id="ARBA00023239"/>
    </source>
</evidence>
<accession>A0ABU9YG25</accession>
<proteinExistence type="predicted"/>
<keyword evidence="2 5" id="KW-0456">Lyase</keyword>
<dbReference type="RefSeq" id="WP_345936904.1">
    <property type="nucleotide sequence ID" value="NZ_JBBKTW010000002.1"/>
</dbReference>
<name>A0ABU9YG25_9PROT</name>
<dbReference type="Gene3D" id="3.20.20.60">
    <property type="entry name" value="Phosphoenolpyruvate-binding domains"/>
    <property type="match status" value="1"/>
</dbReference>
<dbReference type="InterPro" id="IPR040442">
    <property type="entry name" value="Pyrv_kinase-like_dom_sf"/>
</dbReference>
<comment type="catalytic activity">
    <reaction evidence="3">
        <text>D-glyceraldehyde + pyruvate = 2-dehydro-3-deoxy-L-galactonate</text>
        <dbReference type="Rhea" id="RHEA:80055"/>
        <dbReference type="ChEBI" id="CHEBI:15361"/>
        <dbReference type="ChEBI" id="CHEBI:17378"/>
        <dbReference type="ChEBI" id="CHEBI:75545"/>
    </reaction>
</comment>
<evidence type="ECO:0000313" key="6">
    <source>
        <dbReference type="Proteomes" id="UP001413721"/>
    </source>
</evidence>
<gene>
    <name evidence="5" type="ORF">WG926_05405</name>
</gene>
<evidence type="ECO:0000259" key="4">
    <source>
        <dbReference type="Pfam" id="PF03328"/>
    </source>
</evidence>
<evidence type="ECO:0000256" key="1">
    <source>
        <dbReference type="ARBA" id="ARBA00022723"/>
    </source>
</evidence>
<dbReference type="PANTHER" id="PTHR30502:SF4">
    <property type="entry name" value="5-KETO-4-DEOXY-D-GLUCARATE ALDOLASE"/>
    <property type="match status" value="1"/>
</dbReference>
<keyword evidence="1" id="KW-0479">Metal-binding</keyword>
<dbReference type="GO" id="GO:0016829">
    <property type="term" value="F:lyase activity"/>
    <property type="evidence" value="ECO:0007669"/>
    <property type="project" value="UniProtKB-KW"/>
</dbReference>
<feature type="domain" description="HpcH/HpaI aldolase/citrate lyase" evidence="4">
    <location>
        <begin position="20"/>
        <end position="241"/>
    </location>
</feature>